<dbReference type="InterPro" id="IPR000196">
    <property type="entry name" value="Ribosomal_eL19_dom"/>
</dbReference>
<evidence type="ECO:0000313" key="8">
    <source>
        <dbReference type="Proteomes" id="UP001174909"/>
    </source>
</evidence>
<dbReference type="SMART" id="SM01416">
    <property type="entry name" value="Ribosomal_L19e"/>
    <property type="match status" value="1"/>
</dbReference>
<dbReference type="PANTHER" id="PTHR10722">
    <property type="entry name" value="60S RIBOSOMAL PROTEIN L19"/>
    <property type="match status" value="1"/>
</dbReference>
<dbReference type="GO" id="GO:0003735">
    <property type="term" value="F:structural constituent of ribosome"/>
    <property type="evidence" value="ECO:0007669"/>
    <property type="project" value="InterPro"/>
</dbReference>
<dbReference type="SUPFAM" id="SSF48140">
    <property type="entry name" value="Ribosomal protein L19 (L19e)"/>
    <property type="match status" value="1"/>
</dbReference>
<feature type="domain" description="Large ribosomal subunit protein eL19" evidence="6">
    <location>
        <begin position="3"/>
        <end position="146"/>
    </location>
</feature>
<dbReference type="FunFam" id="1.10.1650.10:FF:000001">
    <property type="entry name" value="Ribosomal protein L19"/>
    <property type="match status" value="1"/>
</dbReference>
<dbReference type="Pfam" id="PF25476">
    <property type="entry name" value="Ribosomal_L19e_C"/>
    <property type="match status" value="1"/>
</dbReference>
<evidence type="ECO:0000256" key="4">
    <source>
        <dbReference type="RuleBase" id="RU000574"/>
    </source>
</evidence>
<dbReference type="InterPro" id="IPR015972">
    <property type="entry name" value="Ribosomal_eL19_dom1"/>
</dbReference>
<evidence type="ECO:0000256" key="1">
    <source>
        <dbReference type="ARBA" id="ARBA00011082"/>
    </source>
</evidence>
<dbReference type="GO" id="GO:0006412">
    <property type="term" value="P:translation"/>
    <property type="evidence" value="ECO:0007669"/>
    <property type="project" value="InterPro"/>
</dbReference>
<dbReference type="Proteomes" id="UP001174909">
    <property type="component" value="Unassembled WGS sequence"/>
</dbReference>
<dbReference type="EMBL" id="CASHTH010003118">
    <property type="protein sequence ID" value="CAI8040590.1"/>
    <property type="molecule type" value="Genomic_DNA"/>
</dbReference>
<dbReference type="InterPro" id="IPR057259">
    <property type="entry name" value="Ribosomal_L19e"/>
</dbReference>
<evidence type="ECO:0000313" key="7">
    <source>
        <dbReference type="EMBL" id="CAI8040590.1"/>
    </source>
</evidence>
<dbReference type="AlphaFoldDB" id="A0AA35T2I8"/>
<name>A0AA35T2I8_GEOBA</name>
<keyword evidence="8" id="KW-1185">Reference proteome</keyword>
<dbReference type="CDD" id="cd01417">
    <property type="entry name" value="Ribosomal_L19e_E"/>
    <property type="match status" value="1"/>
</dbReference>
<dbReference type="InterPro" id="IPR039547">
    <property type="entry name" value="Ribosomal_eL19"/>
</dbReference>
<accession>A0AA35T2I8</accession>
<dbReference type="InterPro" id="IPR023638">
    <property type="entry name" value="Ribosomal_eL19_CS"/>
</dbReference>
<dbReference type="InterPro" id="IPR057260">
    <property type="entry name" value="Ribosomal_L19e_C"/>
</dbReference>
<organism evidence="7 8">
    <name type="scientific">Geodia barretti</name>
    <name type="common">Barrett's horny sponge</name>
    <dbReference type="NCBI Taxonomy" id="519541"/>
    <lineage>
        <taxon>Eukaryota</taxon>
        <taxon>Metazoa</taxon>
        <taxon>Porifera</taxon>
        <taxon>Demospongiae</taxon>
        <taxon>Heteroscleromorpha</taxon>
        <taxon>Tetractinellida</taxon>
        <taxon>Astrophorina</taxon>
        <taxon>Geodiidae</taxon>
        <taxon>Geodia</taxon>
    </lineage>
</organism>
<comment type="caution">
    <text evidence="7">The sequence shown here is derived from an EMBL/GenBank/DDBJ whole genome shotgun (WGS) entry which is preliminary data.</text>
</comment>
<evidence type="ECO:0000256" key="3">
    <source>
        <dbReference type="ARBA" id="ARBA00023274"/>
    </source>
</evidence>
<dbReference type="Gene3D" id="1.10.1200.240">
    <property type="match status" value="1"/>
</dbReference>
<evidence type="ECO:0000256" key="5">
    <source>
        <dbReference type="SAM" id="MobiDB-lite"/>
    </source>
</evidence>
<reference evidence="7" key="1">
    <citation type="submission" date="2023-03" db="EMBL/GenBank/DDBJ databases">
        <authorList>
            <person name="Steffen K."/>
            <person name="Cardenas P."/>
        </authorList>
    </citation>
    <scope>NUCLEOTIDE SEQUENCE</scope>
</reference>
<dbReference type="InterPro" id="IPR035970">
    <property type="entry name" value="60S_ribosomal_eL19_sf"/>
</dbReference>
<evidence type="ECO:0000256" key="2">
    <source>
        <dbReference type="ARBA" id="ARBA00022980"/>
    </source>
</evidence>
<dbReference type="Gene3D" id="1.10.1650.10">
    <property type="match status" value="1"/>
</dbReference>
<proteinExistence type="inferred from homology"/>
<dbReference type="PROSITE" id="PS00526">
    <property type="entry name" value="RIBOSOMAL_L19E"/>
    <property type="match status" value="1"/>
</dbReference>
<protein>
    <recommendedName>
        <fullName evidence="4">Ribosomal protein L19</fullName>
    </recommendedName>
</protein>
<comment type="similarity">
    <text evidence="1 4">Belongs to the eukaryotic ribosomal protein eL19 family.</text>
</comment>
<feature type="compositionally biased region" description="Basic and acidic residues" evidence="5">
    <location>
        <begin position="171"/>
        <end position="194"/>
    </location>
</feature>
<dbReference type="GO" id="GO:0022625">
    <property type="term" value="C:cytosolic large ribosomal subunit"/>
    <property type="evidence" value="ECO:0007669"/>
    <property type="project" value="InterPro"/>
</dbReference>
<keyword evidence="3 4" id="KW-0687">Ribonucleoprotein</keyword>
<feature type="region of interest" description="Disordered" evidence="5">
    <location>
        <begin position="155"/>
        <end position="194"/>
    </location>
</feature>
<dbReference type="Pfam" id="PF01280">
    <property type="entry name" value="Ribosomal_L19e"/>
    <property type="match status" value="1"/>
</dbReference>
<keyword evidence="2 4" id="KW-0689">Ribosomal protein</keyword>
<evidence type="ECO:0000259" key="6">
    <source>
        <dbReference type="SMART" id="SM01416"/>
    </source>
</evidence>
<dbReference type="NCBIfam" id="NF006343">
    <property type="entry name" value="PRK08570.1"/>
    <property type="match status" value="1"/>
</dbReference>
<gene>
    <name evidence="7" type="ORF">GBAR_LOCUS22612</name>
</gene>
<sequence length="194" mass="23289">MSTLRLQKRLAASVLKCGQRKIWLDPNETTEIANANSRQNVRKLVKDGLIIRKPHVIHSRSRVRRALEAKRKGRHSGYGKRRGTANARMPEKVIWMRRMRTLRRLLRKYRDSKKIDCHLYHRLYLQVKGNVFKNKRVLMEHIHKKKAENLRVKQLADQAEARRNKSKLSRQRREERQKAKQEELKRQYAEEQAK</sequence>
<dbReference type="HAMAP" id="MF_01475">
    <property type="entry name" value="Ribosomal_eL19"/>
    <property type="match status" value="1"/>
</dbReference>
<dbReference type="InterPro" id="IPR033935">
    <property type="entry name" value="Ribosomal_eL19_euk"/>
</dbReference>
<feature type="compositionally biased region" description="Basic residues" evidence="5">
    <location>
        <begin position="71"/>
        <end position="83"/>
    </location>
</feature>
<dbReference type="GO" id="GO:0003723">
    <property type="term" value="F:RNA binding"/>
    <property type="evidence" value="ECO:0007669"/>
    <property type="project" value="InterPro"/>
</dbReference>
<dbReference type="FunFam" id="1.10.1200.240:FF:000001">
    <property type="entry name" value="Ribosomal protein L19"/>
    <property type="match status" value="1"/>
</dbReference>
<feature type="region of interest" description="Disordered" evidence="5">
    <location>
        <begin position="62"/>
        <end position="85"/>
    </location>
</feature>